<gene>
    <name evidence="3" type="ORF">ACFO3D_08475</name>
</gene>
<evidence type="ECO:0000313" key="3">
    <source>
        <dbReference type="EMBL" id="MFC4558247.1"/>
    </source>
</evidence>
<comment type="caution">
    <text evidence="3">The sequence shown here is derived from an EMBL/GenBank/DDBJ whole genome shotgun (WGS) entry which is preliminary data.</text>
</comment>
<dbReference type="PANTHER" id="PTHR33745">
    <property type="entry name" value="RSBT ANTAGONIST PROTEIN RSBS-RELATED"/>
    <property type="match status" value="1"/>
</dbReference>
<evidence type="ECO:0000259" key="2">
    <source>
        <dbReference type="PROSITE" id="PS50801"/>
    </source>
</evidence>
<dbReference type="EMBL" id="JBHSFU010000004">
    <property type="protein sequence ID" value="MFC4558247.1"/>
    <property type="molecule type" value="Genomic_DNA"/>
</dbReference>
<dbReference type="Proteomes" id="UP001595989">
    <property type="component" value="Unassembled WGS sequence"/>
</dbReference>
<evidence type="ECO:0000256" key="1">
    <source>
        <dbReference type="ARBA" id="ARBA00022553"/>
    </source>
</evidence>
<dbReference type="InterPro" id="IPR002645">
    <property type="entry name" value="STAS_dom"/>
</dbReference>
<dbReference type="PROSITE" id="PS50801">
    <property type="entry name" value="STAS"/>
    <property type="match status" value="1"/>
</dbReference>
<proteinExistence type="predicted"/>
<dbReference type="SUPFAM" id="SSF55785">
    <property type="entry name" value="PYP-like sensor domain (PAS domain)"/>
    <property type="match status" value="1"/>
</dbReference>
<dbReference type="SUPFAM" id="SSF52091">
    <property type="entry name" value="SpoIIaa-like"/>
    <property type="match status" value="1"/>
</dbReference>
<dbReference type="PANTHER" id="PTHR33745:SF3">
    <property type="entry name" value="RSBT CO-ANTAGONIST PROTEIN RSBRC"/>
    <property type="match status" value="1"/>
</dbReference>
<keyword evidence="1" id="KW-0597">Phosphoprotein</keyword>
<organism evidence="3 4">
    <name type="scientific">Virgibacillus kekensis</name>
    <dbReference type="NCBI Taxonomy" id="202261"/>
    <lineage>
        <taxon>Bacteria</taxon>
        <taxon>Bacillati</taxon>
        <taxon>Bacillota</taxon>
        <taxon>Bacilli</taxon>
        <taxon>Bacillales</taxon>
        <taxon>Bacillaceae</taxon>
        <taxon>Virgibacillus</taxon>
    </lineage>
</organism>
<feature type="domain" description="STAS" evidence="2">
    <location>
        <begin position="140"/>
        <end position="226"/>
    </location>
</feature>
<evidence type="ECO:0000313" key="4">
    <source>
        <dbReference type="Proteomes" id="UP001595989"/>
    </source>
</evidence>
<dbReference type="InterPro" id="IPR035965">
    <property type="entry name" value="PAS-like_dom_sf"/>
</dbReference>
<keyword evidence="4" id="KW-1185">Reference proteome</keyword>
<accession>A0ABV9DHF9</accession>
<dbReference type="Gene3D" id="3.30.750.24">
    <property type="entry name" value="STAS domain"/>
    <property type="match status" value="1"/>
</dbReference>
<name>A0ABV9DHF9_9BACI</name>
<dbReference type="Gene3D" id="3.30.450.20">
    <property type="entry name" value="PAS domain"/>
    <property type="match status" value="1"/>
</dbReference>
<sequence length="254" mass="28938">MVLTGTGELTSEKFPTKILESISENIIVTDAEYNIVWLNPYATELLKKIIPLFDIESLDDLIGMNMGRFHVNPAYQEKIMESLTTTYRSRINIKDTYIADIIINPINDKEEIIGYVVMLADVTTKVQEENRKEKIIQELSGPTLHIWDNTLALPLIGTVDNNRFSIILNKLLKTCEKMETEYVLIDMSGLNDWDKELPVQIEKLITNLELLGAQCIIVGVKPKLAQCIAGRIIYRVRKFNSSKEAIKYIISQST</sequence>
<reference evidence="4" key="1">
    <citation type="journal article" date="2019" name="Int. J. Syst. Evol. Microbiol.">
        <title>The Global Catalogue of Microorganisms (GCM) 10K type strain sequencing project: providing services to taxonomists for standard genome sequencing and annotation.</title>
        <authorList>
            <consortium name="The Broad Institute Genomics Platform"/>
            <consortium name="The Broad Institute Genome Sequencing Center for Infectious Disease"/>
            <person name="Wu L."/>
            <person name="Ma J."/>
        </authorList>
    </citation>
    <scope>NUCLEOTIDE SEQUENCE [LARGE SCALE GENOMIC DNA]</scope>
    <source>
        <strain evidence="4">CGMCC 4.7426</strain>
    </source>
</reference>
<dbReference type="InterPro" id="IPR051932">
    <property type="entry name" value="Bact_StressResp_Reg"/>
</dbReference>
<dbReference type="Pfam" id="PF01740">
    <property type="entry name" value="STAS"/>
    <property type="match status" value="1"/>
</dbReference>
<protein>
    <submittedName>
        <fullName evidence="3">STAS domain-containing protein</fullName>
    </submittedName>
</protein>
<dbReference type="InterPro" id="IPR036513">
    <property type="entry name" value="STAS_dom_sf"/>
</dbReference>
<dbReference type="CDD" id="cd07041">
    <property type="entry name" value="STAS_RsbR_RsbS_like"/>
    <property type="match status" value="1"/>
</dbReference>
<dbReference type="RefSeq" id="WP_390294772.1">
    <property type="nucleotide sequence ID" value="NZ_JBHSFU010000004.1"/>
</dbReference>